<keyword evidence="3" id="KW-1185">Reference proteome</keyword>
<accession>A0ABW4AZY5</accession>
<dbReference type="InterPro" id="IPR024035">
    <property type="entry name" value="MSMEG_0567_GNAT"/>
</dbReference>
<protein>
    <submittedName>
        <fullName evidence="2">MSMEG_0567/Sll0786 family nitrogen starvation N-acetyltransferase</fullName>
    </submittedName>
</protein>
<evidence type="ECO:0000313" key="3">
    <source>
        <dbReference type="Proteomes" id="UP001597059"/>
    </source>
</evidence>
<name>A0ABW4AZY5_9GAMM</name>
<dbReference type="EMBL" id="JBHTMN010000011">
    <property type="protein sequence ID" value="MFD1383525.1"/>
    <property type="molecule type" value="Genomic_DNA"/>
</dbReference>
<gene>
    <name evidence="2" type="ORF">ACFQ45_09115</name>
</gene>
<dbReference type="Gene3D" id="3.40.630.30">
    <property type="match status" value="1"/>
</dbReference>
<dbReference type="InterPro" id="IPR000182">
    <property type="entry name" value="GNAT_dom"/>
</dbReference>
<proteinExistence type="predicted"/>
<organism evidence="2 3">
    <name type="scientific">Rhodanobacter aciditrophus</name>
    <dbReference type="NCBI Taxonomy" id="1623218"/>
    <lineage>
        <taxon>Bacteria</taxon>
        <taxon>Pseudomonadati</taxon>
        <taxon>Pseudomonadota</taxon>
        <taxon>Gammaproteobacteria</taxon>
        <taxon>Lysobacterales</taxon>
        <taxon>Rhodanobacteraceae</taxon>
        <taxon>Rhodanobacter</taxon>
    </lineage>
</organism>
<sequence length="204" mass="23575">MWNTFNHDHFQIKWAQNDWEIEQARRIRRDVFCQEQGLFEDHDTDEIDVSAQVLVAIQQVAGMPEKVVGTVRIHESSPRVWWGSRLAVEHAYRRQGVLGAGLIRLAVSSANTLGCDEFHATVQAQNETLFKRLHWTTTGRLEIQGTEHVKMRAELPFYPALFTPSQGFWVEGRRHKSPFDLTVIEGVEDVSLHRSDLEEGKSWR</sequence>
<dbReference type="Pfam" id="PF00583">
    <property type="entry name" value="Acetyltransf_1"/>
    <property type="match status" value="1"/>
</dbReference>
<dbReference type="CDD" id="cd04301">
    <property type="entry name" value="NAT_SF"/>
    <property type="match status" value="1"/>
</dbReference>
<dbReference type="SUPFAM" id="SSF55729">
    <property type="entry name" value="Acyl-CoA N-acyltransferases (Nat)"/>
    <property type="match status" value="1"/>
</dbReference>
<dbReference type="PROSITE" id="PS51186">
    <property type="entry name" value="GNAT"/>
    <property type="match status" value="1"/>
</dbReference>
<feature type="domain" description="N-acetyltransferase" evidence="1">
    <location>
        <begin position="12"/>
        <end position="190"/>
    </location>
</feature>
<dbReference type="InterPro" id="IPR016181">
    <property type="entry name" value="Acyl_CoA_acyltransferase"/>
</dbReference>
<reference evidence="3" key="1">
    <citation type="journal article" date="2019" name="Int. J. Syst. Evol. Microbiol.">
        <title>The Global Catalogue of Microorganisms (GCM) 10K type strain sequencing project: providing services to taxonomists for standard genome sequencing and annotation.</title>
        <authorList>
            <consortium name="The Broad Institute Genomics Platform"/>
            <consortium name="The Broad Institute Genome Sequencing Center for Infectious Disease"/>
            <person name="Wu L."/>
            <person name="Ma J."/>
        </authorList>
    </citation>
    <scope>NUCLEOTIDE SEQUENCE [LARGE SCALE GENOMIC DNA]</scope>
    <source>
        <strain evidence="3">JCM 30774</strain>
    </source>
</reference>
<evidence type="ECO:0000259" key="1">
    <source>
        <dbReference type="PROSITE" id="PS51186"/>
    </source>
</evidence>
<comment type="caution">
    <text evidence="2">The sequence shown here is derived from an EMBL/GenBank/DDBJ whole genome shotgun (WGS) entry which is preliminary data.</text>
</comment>
<dbReference type="NCBIfam" id="TIGR04045">
    <property type="entry name" value="MSMEG_0567_GNAT"/>
    <property type="match status" value="1"/>
</dbReference>
<evidence type="ECO:0000313" key="2">
    <source>
        <dbReference type="EMBL" id="MFD1383525.1"/>
    </source>
</evidence>
<dbReference type="Proteomes" id="UP001597059">
    <property type="component" value="Unassembled WGS sequence"/>
</dbReference>
<dbReference type="RefSeq" id="WP_377366884.1">
    <property type="nucleotide sequence ID" value="NZ_JBHTMN010000011.1"/>
</dbReference>